<organism evidence="7 8">
    <name type="scientific">Halovibrio salipaludis</name>
    <dbReference type="NCBI Taxonomy" id="2032626"/>
    <lineage>
        <taxon>Bacteria</taxon>
        <taxon>Pseudomonadati</taxon>
        <taxon>Pseudomonadota</taxon>
        <taxon>Gammaproteobacteria</taxon>
        <taxon>Oceanospirillales</taxon>
        <taxon>Halomonadaceae</taxon>
        <taxon>Halovibrio</taxon>
    </lineage>
</organism>
<dbReference type="AlphaFoldDB" id="A0A2A2FB56"/>
<evidence type="ECO:0000313" key="7">
    <source>
        <dbReference type="EMBL" id="PAU81917.1"/>
    </source>
</evidence>
<protein>
    <submittedName>
        <fullName evidence="7">NAD-dependent succinate-semialdehyde dehydrogenase</fullName>
    </submittedName>
</protein>
<dbReference type="InterPro" id="IPR016162">
    <property type="entry name" value="Ald_DH_N"/>
</dbReference>
<dbReference type="FunFam" id="3.40.309.10:FF:000004">
    <property type="entry name" value="Succinate-semialdehyde dehydrogenase I"/>
    <property type="match status" value="1"/>
</dbReference>
<dbReference type="PANTHER" id="PTHR43353:SF5">
    <property type="entry name" value="SUCCINATE-SEMIALDEHYDE DEHYDROGENASE, MITOCHONDRIAL"/>
    <property type="match status" value="1"/>
</dbReference>
<keyword evidence="2 4" id="KW-0560">Oxidoreductase</keyword>
<accession>A0A2A2FB56</accession>
<comment type="caution">
    <text evidence="7">The sequence shown here is derived from an EMBL/GenBank/DDBJ whole genome shotgun (WGS) entry which is preliminary data.</text>
</comment>
<dbReference type="Pfam" id="PF00171">
    <property type="entry name" value="Aldedh"/>
    <property type="match status" value="1"/>
</dbReference>
<feature type="active site" evidence="3">
    <location>
        <position position="255"/>
    </location>
</feature>
<dbReference type="InterPro" id="IPR015590">
    <property type="entry name" value="Aldehyde_DH_dom"/>
</dbReference>
<comment type="similarity">
    <text evidence="1 4">Belongs to the aldehyde dehydrogenase family.</text>
</comment>
<evidence type="ECO:0000256" key="2">
    <source>
        <dbReference type="ARBA" id="ARBA00023002"/>
    </source>
</evidence>
<dbReference type="Gene3D" id="3.40.605.10">
    <property type="entry name" value="Aldehyde Dehydrogenase, Chain A, domain 1"/>
    <property type="match status" value="1"/>
</dbReference>
<evidence type="ECO:0000256" key="3">
    <source>
        <dbReference type="PROSITE-ProRule" id="PRU10007"/>
    </source>
</evidence>
<keyword evidence="8" id="KW-1185">Reference proteome</keyword>
<dbReference type="EMBL" id="NSKD01000001">
    <property type="protein sequence ID" value="PAU81917.1"/>
    <property type="molecule type" value="Genomic_DNA"/>
</dbReference>
<evidence type="ECO:0000313" key="8">
    <source>
        <dbReference type="Proteomes" id="UP000218896"/>
    </source>
</evidence>
<feature type="domain" description="Aldehyde dehydrogenase" evidence="6">
    <location>
        <begin position="18"/>
        <end position="481"/>
    </location>
</feature>
<reference evidence="7 8" key="1">
    <citation type="submission" date="2017-08" db="EMBL/GenBank/DDBJ databases">
        <title>Halovibrio sewagensis sp. nov., isolated from wastewater of high salinity.</title>
        <authorList>
            <person name="Dong X."/>
            <person name="Zhang G."/>
        </authorList>
    </citation>
    <scope>NUCLEOTIDE SEQUENCE [LARGE SCALE GENOMIC DNA]</scope>
    <source>
        <strain evidence="7 8">YL5-2</strain>
    </source>
</reference>
<dbReference type="Proteomes" id="UP000218896">
    <property type="component" value="Unassembled WGS sequence"/>
</dbReference>
<feature type="region of interest" description="Disordered" evidence="5">
    <location>
        <begin position="349"/>
        <end position="368"/>
    </location>
</feature>
<dbReference type="SUPFAM" id="SSF53720">
    <property type="entry name" value="ALDH-like"/>
    <property type="match status" value="1"/>
</dbReference>
<evidence type="ECO:0000256" key="5">
    <source>
        <dbReference type="SAM" id="MobiDB-lite"/>
    </source>
</evidence>
<sequence>MIESPLLERAEGYIGGQWVGKGSGGTLSVTNPATGETLAEVPALGAAETEEAIAAASRALNLQEPASLDERRRWLEGVRDALKEEREEIGRILCLEHGKPLKEAVGEVDYAAGFFNYCANYIDQLAPHTIPETPKDCTWTVHYRPIGVAGLITPWNFPIGMIAKKLSAALAGGAPSVIKPAEDTPLTMIAAFRAIHDRDVLPRGMMNLVMGPPKPIGDTLCQNPDVTMISFTGSTGVGQYLMRECAGRVKKLALELGGNAPFIIFDDADIDDAITQLIGNKFRGGGQTCVCANRIFVQSGIAETFAERLAEKVEALKVGDGMQEGTDIGPLINQTGFDKVRRHVKDALDKGGTLKAGPHPDSLPESGSLFYPPTLVTGVTPDMQCCDEETFGPFVPMATFETEEEVLAAANDTDYGLASYLFTRDEARAQRMIPAMRFGHVGWNTGTGPTPEAPFGGMKLSGIGREGGLEGLFEFVEPQTVPRSY</sequence>
<proteinExistence type="inferred from homology"/>
<dbReference type="InterPro" id="IPR050740">
    <property type="entry name" value="Aldehyde_DH_Superfamily"/>
</dbReference>
<dbReference type="PROSITE" id="PS00687">
    <property type="entry name" value="ALDEHYDE_DEHYDR_GLU"/>
    <property type="match status" value="1"/>
</dbReference>
<dbReference type="FunFam" id="3.40.605.10:FF:000007">
    <property type="entry name" value="NAD/NADP-dependent betaine aldehyde dehydrogenase"/>
    <property type="match status" value="1"/>
</dbReference>
<dbReference type="GO" id="GO:0009450">
    <property type="term" value="P:gamma-aminobutyric acid catabolic process"/>
    <property type="evidence" value="ECO:0007669"/>
    <property type="project" value="TreeGrafter"/>
</dbReference>
<dbReference type="InterPro" id="IPR016163">
    <property type="entry name" value="Ald_DH_C"/>
</dbReference>
<dbReference type="Gene3D" id="3.40.309.10">
    <property type="entry name" value="Aldehyde Dehydrogenase, Chain A, domain 2"/>
    <property type="match status" value="1"/>
</dbReference>
<name>A0A2A2FB56_9GAMM</name>
<evidence type="ECO:0000256" key="4">
    <source>
        <dbReference type="RuleBase" id="RU003345"/>
    </source>
</evidence>
<dbReference type="CDD" id="cd07103">
    <property type="entry name" value="ALDH_F5_SSADH_GabD"/>
    <property type="match status" value="1"/>
</dbReference>
<evidence type="ECO:0000256" key="1">
    <source>
        <dbReference type="ARBA" id="ARBA00009986"/>
    </source>
</evidence>
<gene>
    <name evidence="7" type="ORF">CK501_01840</name>
</gene>
<dbReference type="GO" id="GO:0004777">
    <property type="term" value="F:succinate-semialdehyde dehydrogenase (NAD+) activity"/>
    <property type="evidence" value="ECO:0007669"/>
    <property type="project" value="TreeGrafter"/>
</dbReference>
<dbReference type="InterPro" id="IPR029510">
    <property type="entry name" value="Ald_DH_CS_GLU"/>
</dbReference>
<dbReference type="PANTHER" id="PTHR43353">
    <property type="entry name" value="SUCCINATE-SEMIALDEHYDE DEHYDROGENASE, MITOCHONDRIAL"/>
    <property type="match status" value="1"/>
</dbReference>
<dbReference type="InterPro" id="IPR016161">
    <property type="entry name" value="Ald_DH/histidinol_DH"/>
</dbReference>
<evidence type="ECO:0000259" key="6">
    <source>
        <dbReference type="Pfam" id="PF00171"/>
    </source>
</evidence>
<dbReference type="OrthoDB" id="9812625at2"/>
<dbReference type="RefSeq" id="WP_095616017.1">
    <property type="nucleotide sequence ID" value="NZ_NSKD01000001.1"/>
</dbReference>